<comment type="caution">
    <text evidence="3">The sequence shown here is derived from an EMBL/GenBank/DDBJ whole genome shotgun (WGS) entry which is preliminary data.</text>
</comment>
<keyword evidence="2" id="KW-0732">Signal</keyword>
<protein>
    <submittedName>
        <fullName evidence="3">Carbohydrate-selective porin OprB</fullName>
    </submittedName>
</protein>
<dbReference type="AlphaFoldDB" id="A0A060QKJ1"/>
<feature type="chain" id="PRO_5007227189" evidence="2">
    <location>
        <begin position="22"/>
        <end position="446"/>
    </location>
</feature>
<dbReference type="EMBL" id="CBLX010000013">
    <property type="protein sequence ID" value="CDG39946.1"/>
    <property type="molecule type" value="Genomic_DNA"/>
</dbReference>
<dbReference type="Pfam" id="PF04966">
    <property type="entry name" value="OprB"/>
    <property type="match status" value="1"/>
</dbReference>
<dbReference type="PANTHER" id="PTHR37944:SF1">
    <property type="entry name" value="PORIN B"/>
    <property type="match status" value="1"/>
</dbReference>
<proteinExistence type="inferred from homology"/>
<evidence type="ECO:0000313" key="3">
    <source>
        <dbReference type="EMBL" id="CDG39946.1"/>
    </source>
</evidence>
<comment type="similarity">
    <text evidence="1 2">Belongs to the OprB family.</text>
</comment>
<reference evidence="3 4" key="1">
    <citation type="journal article" date="2014" name="Genome Biol. Evol.">
        <title>Acetic acid bacteria genomes reveal functional traits for adaptation to life in insect guts.</title>
        <authorList>
            <person name="Chouaia B."/>
            <person name="Gaiarsa S."/>
            <person name="Crotti E."/>
            <person name="Comandatore F."/>
            <person name="Degli Esposti M."/>
            <person name="Ricci I."/>
            <person name="Alma A."/>
            <person name="Favia G."/>
            <person name="Bandi C."/>
            <person name="Daffonchio D."/>
        </authorList>
    </citation>
    <scope>NUCLEOTIDE SEQUENCE [LARGE SCALE GENOMIC DNA]</scope>
    <source>
        <strain evidence="3 4">SF2.1</strain>
    </source>
</reference>
<dbReference type="InterPro" id="IPR038673">
    <property type="entry name" value="OprB_sf"/>
</dbReference>
<dbReference type="GO" id="GO:0015288">
    <property type="term" value="F:porin activity"/>
    <property type="evidence" value="ECO:0007669"/>
    <property type="project" value="InterPro"/>
</dbReference>
<gene>
    <name evidence="3" type="ORF">ASAP_1901</name>
</gene>
<evidence type="ECO:0000256" key="2">
    <source>
        <dbReference type="RuleBase" id="RU363072"/>
    </source>
</evidence>
<organism evidence="3 4">
    <name type="scientific">Asaia bogorensis</name>
    <dbReference type="NCBI Taxonomy" id="91915"/>
    <lineage>
        <taxon>Bacteria</taxon>
        <taxon>Pseudomonadati</taxon>
        <taxon>Pseudomonadota</taxon>
        <taxon>Alphaproteobacteria</taxon>
        <taxon>Acetobacterales</taxon>
        <taxon>Acetobacteraceae</taxon>
        <taxon>Asaia</taxon>
    </lineage>
</organism>
<dbReference type="GO" id="GO:0008643">
    <property type="term" value="P:carbohydrate transport"/>
    <property type="evidence" value="ECO:0007669"/>
    <property type="project" value="InterPro"/>
</dbReference>
<dbReference type="eggNOG" id="COG3659">
    <property type="taxonomic scope" value="Bacteria"/>
</dbReference>
<feature type="signal peptide" evidence="2">
    <location>
        <begin position="1"/>
        <end position="21"/>
    </location>
</feature>
<dbReference type="Gene3D" id="2.40.160.180">
    <property type="entry name" value="Carbohydrate-selective porin OprB"/>
    <property type="match status" value="1"/>
</dbReference>
<reference evidence="3 4" key="2">
    <citation type="journal article" date="2014" name="PLoS ONE">
        <title>Evolution of mitochondria reconstructed from the energy metabolism of living bacteria.</title>
        <authorList>
            <person name="Degli Esposti M."/>
            <person name="Chouaia B."/>
            <person name="Comandatore F."/>
            <person name="Crotti E."/>
            <person name="Sassera D."/>
            <person name="Lievens P.M."/>
            <person name="Daffonchio D."/>
            <person name="Bandi C."/>
        </authorList>
    </citation>
    <scope>NUCLEOTIDE SEQUENCE [LARGE SCALE GENOMIC DNA]</scope>
    <source>
        <strain evidence="3 4">SF2.1</strain>
    </source>
</reference>
<dbReference type="GO" id="GO:0016020">
    <property type="term" value="C:membrane"/>
    <property type="evidence" value="ECO:0007669"/>
    <property type="project" value="InterPro"/>
</dbReference>
<sequence length="446" mass="49669">MTLHFGVLAVIACASISPLKAQETNYTNLPSLEAQRAAVRKDDTCHAYDRMITKGSESPIITTCDTLFPDQFGLRDKLASKGFLVEGYYSFGEIYDVLGHQGKPQAYNGQSPNFSGNLWLNMTYDMERVGLNKGSQLTLSMNNWQTAYPGAGIRGTALSQATIFQTFFNGRITAQYGYYGLLGQFYGLFLGTSTASTALGPTSIIPNQVGMSMYMPTPGLDIRMYAHDRRFYNHFGFARSQSPDGFGADSRANPSGVNFRVNGARPIYVDEIGFRQRPSEGKLMTWLRAGGIYNSSSYYDYRKRAFGHSNSAFYVVFDQQLVQTNPAIPYLGWYIDLKTDHADRTSNVFTDDYAATIYALGPFRGREKDMLSIGFTYNKIGSAAQQNLQQFTPRKFDHSTTSSVAYAAHLHRGIYFVGTTSYTTHPVVSRLYADALTLQGQFTLSF</sequence>
<dbReference type="PANTHER" id="PTHR37944">
    <property type="entry name" value="PORIN B"/>
    <property type="match status" value="1"/>
</dbReference>
<dbReference type="Proteomes" id="UP000027583">
    <property type="component" value="Unassembled WGS sequence"/>
</dbReference>
<evidence type="ECO:0000256" key="1">
    <source>
        <dbReference type="ARBA" id="ARBA00008769"/>
    </source>
</evidence>
<evidence type="ECO:0000313" key="4">
    <source>
        <dbReference type="Proteomes" id="UP000027583"/>
    </source>
</evidence>
<name>A0A060QKJ1_9PROT</name>
<dbReference type="InterPro" id="IPR052932">
    <property type="entry name" value="OprB_Porin"/>
</dbReference>
<dbReference type="InterPro" id="IPR007049">
    <property type="entry name" value="Carb-sel_porin_OprB"/>
</dbReference>
<accession>A0A060QKJ1</accession>